<proteinExistence type="predicted"/>
<dbReference type="Proteomes" id="UP001221411">
    <property type="component" value="Unassembled WGS sequence"/>
</dbReference>
<sequence length="207" mass="22827">MKSYVIRQGDYLAKVALRFGIAADEIWKHPKNGELRAKRKPNLLVPGDVLFVPEPARPTLPFQCGTTNRYKADVPRVPVRLTFHVGGKAIASEPYEVEGLGAPQTGESDASGKVTLQIPAHVREVRVRFTKKGMVFPIMIGDMEPIDEPSGVRKRLEHLGYMQGLEMFDADQRLRLALASFQRAAGLHVSEEADEATKEALVSAHGS</sequence>
<dbReference type="InterPro" id="IPR036779">
    <property type="entry name" value="LysM_dom_sf"/>
</dbReference>
<evidence type="ECO:0000313" key="2">
    <source>
        <dbReference type="EMBL" id="MDC0740675.1"/>
    </source>
</evidence>
<dbReference type="SUPFAM" id="SSF54106">
    <property type="entry name" value="LysM domain"/>
    <property type="match status" value="1"/>
</dbReference>
<dbReference type="InterPro" id="IPR018392">
    <property type="entry name" value="LysM"/>
</dbReference>
<dbReference type="RefSeq" id="WP_271915876.1">
    <property type="nucleotide sequence ID" value="NZ_JAQNDO010000001.1"/>
</dbReference>
<dbReference type="EMBL" id="JAQNDO010000001">
    <property type="protein sequence ID" value="MDC0740675.1"/>
    <property type="molecule type" value="Genomic_DNA"/>
</dbReference>
<organism evidence="2 3">
    <name type="scientific">Polyangium mundeleinium</name>
    <dbReference type="NCBI Taxonomy" id="2995306"/>
    <lineage>
        <taxon>Bacteria</taxon>
        <taxon>Pseudomonadati</taxon>
        <taxon>Myxococcota</taxon>
        <taxon>Polyangia</taxon>
        <taxon>Polyangiales</taxon>
        <taxon>Polyangiaceae</taxon>
        <taxon>Polyangium</taxon>
    </lineage>
</organism>
<protein>
    <submittedName>
        <fullName evidence="2">LysM peptidoglycan-binding domain-containing protein</fullName>
    </submittedName>
</protein>
<comment type="caution">
    <text evidence="2">The sequence shown here is derived from an EMBL/GenBank/DDBJ whole genome shotgun (WGS) entry which is preliminary data.</text>
</comment>
<dbReference type="PROSITE" id="PS51782">
    <property type="entry name" value="LYSM"/>
    <property type="match status" value="1"/>
</dbReference>
<dbReference type="InterPro" id="IPR002477">
    <property type="entry name" value="Peptidoglycan-bd-like"/>
</dbReference>
<evidence type="ECO:0000259" key="1">
    <source>
        <dbReference type="PROSITE" id="PS51782"/>
    </source>
</evidence>
<feature type="domain" description="LysM" evidence="1">
    <location>
        <begin position="2"/>
        <end position="52"/>
    </location>
</feature>
<keyword evidence="3" id="KW-1185">Reference proteome</keyword>
<evidence type="ECO:0000313" key="3">
    <source>
        <dbReference type="Proteomes" id="UP001221411"/>
    </source>
</evidence>
<gene>
    <name evidence="2" type="ORF">POL67_04910</name>
</gene>
<reference evidence="2 3" key="1">
    <citation type="submission" date="2022-11" db="EMBL/GenBank/DDBJ databases">
        <title>Minimal conservation of predation-associated metabolite biosynthetic gene clusters underscores biosynthetic potential of Myxococcota including descriptions for ten novel species: Archangium lansinium sp. nov., Myxococcus landrumus sp. nov., Nannocystis bai.</title>
        <authorList>
            <person name="Ahearne A."/>
            <person name="Stevens C."/>
            <person name="Dowd S."/>
        </authorList>
    </citation>
    <scope>NUCLEOTIDE SEQUENCE [LARGE SCALE GENOMIC DNA]</scope>
    <source>
        <strain evidence="2 3">RJM3</strain>
    </source>
</reference>
<dbReference type="Gene3D" id="3.10.350.10">
    <property type="entry name" value="LysM domain"/>
    <property type="match status" value="1"/>
</dbReference>
<dbReference type="Pfam" id="PF01471">
    <property type="entry name" value="PG_binding_1"/>
    <property type="match status" value="1"/>
</dbReference>
<dbReference type="SUPFAM" id="SSF47090">
    <property type="entry name" value="PGBD-like"/>
    <property type="match status" value="1"/>
</dbReference>
<dbReference type="Pfam" id="PF01476">
    <property type="entry name" value="LysM"/>
    <property type="match status" value="1"/>
</dbReference>
<dbReference type="InterPro" id="IPR036365">
    <property type="entry name" value="PGBD-like_sf"/>
</dbReference>
<name>A0ABT5EFS9_9BACT</name>
<accession>A0ABT5EFS9</accession>